<dbReference type="Proteomes" id="UP001454036">
    <property type="component" value="Unassembled WGS sequence"/>
</dbReference>
<protein>
    <submittedName>
        <fullName evidence="2">Uncharacterized protein</fullName>
    </submittedName>
</protein>
<evidence type="ECO:0000313" key="2">
    <source>
        <dbReference type="EMBL" id="GAA0160155.1"/>
    </source>
</evidence>
<dbReference type="AlphaFoldDB" id="A0AAV3Q9I7"/>
<feature type="region of interest" description="Disordered" evidence="1">
    <location>
        <begin position="50"/>
        <end position="105"/>
    </location>
</feature>
<reference evidence="2 3" key="1">
    <citation type="submission" date="2024-01" db="EMBL/GenBank/DDBJ databases">
        <title>The complete chloroplast genome sequence of Lithospermum erythrorhizon: insights into the phylogenetic relationship among Boraginaceae species and the maternal lineages of purple gromwells.</title>
        <authorList>
            <person name="Okada T."/>
            <person name="Watanabe K."/>
        </authorList>
    </citation>
    <scope>NUCLEOTIDE SEQUENCE [LARGE SCALE GENOMIC DNA]</scope>
</reference>
<sequence>MEVLLPRGTTGGFMETVKFFDFQNMAPTITQPEESSLQYTLPDGRRLLKRSHSKGLVSRKRHHPYLKDDGAPSPGKKPLFSNSRLEDNRDLDSTAEVARQRSRLS</sequence>
<comment type="caution">
    <text evidence="2">The sequence shown here is derived from an EMBL/GenBank/DDBJ whole genome shotgun (WGS) entry which is preliminary data.</text>
</comment>
<accession>A0AAV3Q9I7</accession>
<name>A0AAV3Q9I7_LITER</name>
<evidence type="ECO:0000256" key="1">
    <source>
        <dbReference type="SAM" id="MobiDB-lite"/>
    </source>
</evidence>
<dbReference type="EMBL" id="BAABME010003789">
    <property type="protein sequence ID" value="GAA0160155.1"/>
    <property type="molecule type" value="Genomic_DNA"/>
</dbReference>
<keyword evidence="3" id="KW-1185">Reference proteome</keyword>
<feature type="compositionally biased region" description="Basic residues" evidence="1">
    <location>
        <begin position="50"/>
        <end position="64"/>
    </location>
</feature>
<evidence type="ECO:0000313" key="3">
    <source>
        <dbReference type="Proteomes" id="UP001454036"/>
    </source>
</evidence>
<gene>
    <name evidence="2" type="ORF">LIER_16774</name>
</gene>
<organism evidence="2 3">
    <name type="scientific">Lithospermum erythrorhizon</name>
    <name type="common">Purple gromwell</name>
    <name type="synonym">Lithospermum officinale var. erythrorhizon</name>
    <dbReference type="NCBI Taxonomy" id="34254"/>
    <lineage>
        <taxon>Eukaryota</taxon>
        <taxon>Viridiplantae</taxon>
        <taxon>Streptophyta</taxon>
        <taxon>Embryophyta</taxon>
        <taxon>Tracheophyta</taxon>
        <taxon>Spermatophyta</taxon>
        <taxon>Magnoliopsida</taxon>
        <taxon>eudicotyledons</taxon>
        <taxon>Gunneridae</taxon>
        <taxon>Pentapetalae</taxon>
        <taxon>asterids</taxon>
        <taxon>lamiids</taxon>
        <taxon>Boraginales</taxon>
        <taxon>Boraginaceae</taxon>
        <taxon>Boraginoideae</taxon>
        <taxon>Lithospermeae</taxon>
        <taxon>Lithospermum</taxon>
    </lineage>
</organism>
<proteinExistence type="predicted"/>